<evidence type="ECO:0000259" key="5">
    <source>
        <dbReference type="Pfam" id="PF09444"/>
    </source>
</evidence>
<feature type="compositionally biased region" description="Acidic residues" evidence="4">
    <location>
        <begin position="639"/>
        <end position="653"/>
    </location>
</feature>
<feature type="compositionally biased region" description="Basic and acidic residues" evidence="4">
    <location>
        <begin position="1141"/>
        <end position="1152"/>
    </location>
</feature>
<evidence type="ECO:0000256" key="2">
    <source>
        <dbReference type="ARBA" id="ARBA00022553"/>
    </source>
</evidence>
<gene>
    <name evidence="6" type="ORF">APUU_70775S</name>
</gene>
<feature type="compositionally biased region" description="Polar residues" evidence="4">
    <location>
        <begin position="727"/>
        <end position="745"/>
    </location>
</feature>
<reference evidence="6" key="1">
    <citation type="submission" date="2021-01" db="EMBL/GenBank/DDBJ databases">
        <authorList>
            <consortium name="Aspergillus puulaauensis MK2 genome sequencing consortium"/>
            <person name="Kazuki M."/>
            <person name="Futagami T."/>
        </authorList>
    </citation>
    <scope>NUCLEOTIDE SEQUENCE</scope>
    <source>
        <strain evidence="6">MK2</strain>
    </source>
</reference>
<feature type="compositionally biased region" description="Polar residues" evidence="4">
    <location>
        <begin position="177"/>
        <end position="195"/>
    </location>
</feature>
<feature type="compositionally biased region" description="Acidic residues" evidence="4">
    <location>
        <begin position="142"/>
        <end position="153"/>
    </location>
</feature>
<feature type="region of interest" description="Disordered" evidence="4">
    <location>
        <begin position="727"/>
        <end position="828"/>
    </location>
</feature>
<sequence>MSAPSTPRSTRSASAAANSPEMLTPGRKIKAMLAAFDSDSDSETENAVKQNKNATSSNSPPKTNTNPTTRAFAMDSDHDDEGDEDEDIIMPRGRMAARLQGGATDNHGKSTTQPPAESAFERVSKTFRAEKEGQNDTRRDSADDEAVSSDDDLPAAGPRQRAQNAGVTRDEDGDSIRSLSRARSYSPLFMSSPTKSQKDDEEQREAVDSGDEEGAPKRNHRFLELVAKKRKEREEKERIEAEKKAAKAKERETANNSNMFTDDESADDDNSGRKKAAKQPRPARKAGKKALEEMSRETQRMSRNMQLAHEAKTKKKITKESFFARFNFMQPQGQTAPEQPGENSSTTAESQHSSDVEAHKDKETPQTSPVIPPADDSTKTQQEQEQEENLPTLDELMSSAVQKSPTKVTEDQTTKSNTELSNVKKGKLPVRVAPARVRLSREQVARHQKDDSSDDDLEIITSPAKCRRIAAFENLPARNVQEPPSMFKLKALAQLISPSRKSTMNSAELSANLLYQAKQQAGKERRERIEELRAKGIVIETAAERAAFEDEVENLVEKARQEGEAIAKQERAAAKRKNGGDDDDDSDFELSGSEDGGEGEGEGDADPEEDEELDDEEMEDGEEGEAAEADNQENLIDSEAGEQDENDESEDETVTNPPLEATDIPTQRRKRRTRVVSDDEDEEADQAPKTPAKPINPFVNSVERPSIPVKPSEATMSLTQAFAGTLAPSQDMSQDMSHQGPSTIPLSLPEPVAMSPQQEPNSPSIIKDSQELRGASTEPFGYWRADSRAPESPAARSVSQMSQIPDPTQDAGFVLSPFDPHKRFIGTPPQSTIETVIVDRNQSPVAARGMKNLRRGKAPQLSAVEEQEEEDEQEEGDFEIDASAFDVMKTASKKSKKQNELFDRKKSKAKDVVEDAAEESDDEYAGLGGASDDDADDEENALDREMINDNSRERVDAKQLAALNALHQRNADEKDVAKLLKDITTGALRRRRGNDDDFDLDDSDDEMLARRRQKQREFARMRNALLADGKVGELAENPKKAAFFKAIEDRDDDDDVSLDFLGHEQEGSTQDALSSQDGAAETQTDTGREGERNKRKRPLEPAAEDANNRPPPHLRRKPASAMSKKPATLAEIRDTLSFLTERPEYDSFHEDASVEDDEGEQHVNDNEAEEPAVTSREREASVGFSHPRRTRGPVVDRLALLRQASSNSATSASSNTRLAFHTGAASDKATSFGFKPPILRKTTTSSSSSSASESSRGVTKAPGSSVAKKGSVNYYTAARERERERQLRTQHRNRGSNITALLNKHAGNRLGALGGTGQWDEELTN</sequence>
<dbReference type="GO" id="GO:0005634">
    <property type="term" value="C:nucleus"/>
    <property type="evidence" value="ECO:0007669"/>
    <property type="project" value="UniProtKB-SubCell"/>
</dbReference>
<keyword evidence="3" id="KW-0539">Nucleus</keyword>
<dbReference type="GeneID" id="64979202"/>
<feature type="compositionally biased region" description="Basic and acidic residues" evidence="4">
    <location>
        <begin position="289"/>
        <end position="300"/>
    </location>
</feature>
<proteinExistence type="predicted"/>
<evidence type="ECO:0000256" key="1">
    <source>
        <dbReference type="ARBA" id="ARBA00004123"/>
    </source>
</evidence>
<feature type="compositionally biased region" description="Basic and acidic residues" evidence="4">
    <location>
        <begin position="221"/>
        <end position="253"/>
    </location>
</feature>
<feature type="compositionally biased region" description="Acidic residues" evidence="4">
    <location>
        <begin position="77"/>
        <end position="88"/>
    </location>
</feature>
<feature type="compositionally biased region" description="Acidic residues" evidence="4">
    <location>
        <begin position="914"/>
        <end position="924"/>
    </location>
</feature>
<dbReference type="GO" id="GO:0007095">
    <property type="term" value="P:mitotic G2 DNA damage checkpoint signaling"/>
    <property type="evidence" value="ECO:0007669"/>
    <property type="project" value="TreeGrafter"/>
</dbReference>
<feature type="compositionally biased region" description="Acidic residues" evidence="4">
    <location>
        <begin position="931"/>
        <end position="940"/>
    </location>
</feature>
<evidence type="ECO:0000256" key="3">
    <source>
        <dbReference type="ARBA" id="ARBA00023242"/>
    </source>
</evidence>
<feature type="compositionally biased region" description="Polar residues" evidence="4">
    <location>
        <begin position="45"/>
        <end position="54"/>
    </location>
</feature>
<dbReference type="RefSeq" id="XP_041561391.1">
    <property type="nucleotide sequence ID" value="XM_041695686.1"/>
</dbReference>
<organism evidence="6 7">
    <name type="scientific">Aspergillus puulaauensis</name>
    <dbReference type="NCBI Taxonomy" id="1220207"/>
    <lineage>
        <taxon>Eukaryota</taxon>
        <taxon>Fungi</taxon>
        <taxon>Dikarya</taxon>
        <taxon>Ascomycota</taxon>
        <taxon>Pezizomycotina</taxon>
        <taxon>Eurotiomycetes</taxon>
        <taxon>Eurotiomycetidae</taxon>
        <taxon>Eurotiales</taxon>
        <taxon>Aspergillaceae</taxon>
        <taxon>Aspergillus</taxon>
    </lineage>
</organism>
<feature type="compositionally biased region" description="Acidic residues" evidence="4">
    <location>
        <begin position="865"/>
        <end position="880"/>
    </location>
</feature>
<feature type="domain" description="DNA replication checkpoint mediator MRC1" evidence="5">
    <location>
        <begin position="905"/>
        <end position="1045"/>
    </location>
</feature>
<dbReference type="OrthoDB" id="2130597at2759"/>
<feature type="compositionally biased region" description="Polar residues" evidence="4">
    <location>
        <begin position="1067"/>
        <end position="1085"/>
    </location>
</feature>
<feature type="compositionally biased region" description="Acidic residues" evidence="4">
    <location>
        <begin position="595"/>
        <end position="631"/>
    </location>
</feature>
<feature type="region of interest" description="Disordered" evidence="4">
    <location>
        <begin position="1"/>
        <end position="459"/>
    </location>
</feature>
<feature type="region of interest" description="Disordered" evidence="4">
    <location>
        <begin position="846"/>
        <end position="953"/>
    </location>
</feature>
<dbReference type="Proteomes" id="UP000654913">
    <property type="component" value="Chromosome 7"/>
</dbReference>
<keyword evidence="7" id="KW-1185">Reference proteome</keyword>
<feature type="compositionally biased region" description="Polar residues" evidence="4">
    <location>
        <begin position="797"/>
        <end position="806"/>
    </location>
</feature>
<feature type="compositionally biased region" description="Basic and acidic residues" evidence="4">
    <location>
        <begin position="439"/>
        <end position="451"/>
    </location>
</feature>
<feature type="compositionally biased region" description="Basic and acidic residues" evidence="4">
    <location>
        <begin position="897"/>
        <end position="913"/>
    </location>
</feature>
<dbReference type="GO" id="GO:0033314">
    <property type="term" value="P:mitotic DNA replication checkpoint signaling"/>
    <property type="evidence" value="ECO:0007669"/>
    <property type="project" value="TreeGrafter"/>
</dbReference>
<keyword evidence="2" id="KW-0597">Phosphoprotein</keyword>
<feature type="compositionally biased region" description="Low complexity" evidence="4">
    <location>
        <begin position="1242"/>
        <end position="1255"/>
    </location>
</feature>
<feature type="region of interest" description="Disordered" evidence="4">
    <location>
        <begin position="1224"/>
        <end position="1325"/>
    </location>
</feature>
<dbReference type="PANTHER" id="PTHR14396">
    <property type="entry name" value="CLASPIN"/>
    <property type="match status" value="1"/>
</dbReference>
<feature type="compositionally biased region" description="Basic and acidic residues" evidence="4">
    <location>
        <begin position="941"/>
        <end position="953"/>
    </location>
</feature>
<dbReference type="InterPro" id="IPR018564">
    <property type="entry name" value="Repl_chkpnt_MRC1_dom"/>
</dbReference>
<accession>A0A7R7XWY6</accession>
<protein>
    <recommendedName>
        <fullName evidence="5">DNA replication checkpoint mediator MRC1 domain-containing protein</fullName>
    </recommendedName>
</protein>
<comment type="subcellular location">
    <subcellularLocation>
        <location evidence="1">Nucleus</location>
    </subcellularLocation>
</comment>
<feature type="region of interest" description="Disordered" evidence="4">
    <location>
        <begin position="1054"/>
        <end position="1197"/>
    </location>
</feature>
<feature type="compositionally biased region" description="Basic residues" evidence="4">
    <location>
        <begin position="273"/>
        <end position="288"/>
    </location>
</feature>
<dbReference type="EMBL" id="AP024449">
    <property type="protein sequence ID" value="BCS29205.1"/>
    <property type="molecule type" value="Genomic_DNA"/>
</dbReference>
<dbReference type="Pfam" id="PF09444">
    <property type="entry name" value="MRC1"/>
    <property type="match status" value="1"/>
</dbReference>
<evidence type="ECO:0000313" key="6">
    <source>
        <dbReference type="EMBL" id="BCS29205.1"/>
    </source>
</evidence>
<feature type="region of interest" description="Disordered" evidence="4">
    <location>
        <begin position="563"/>
        <end position="708"/>
    </location>
</feature>
<feature type="compositionally biased region" description="Basic and acidic residues" evidence="4">
    <location>
        <begin position="352"/>
        <end position="364"/>
    </location>
</feature>
<evidence type="ECO:0000313" key="7">
    <source>
        <dbReference type="Proteomes" id="UP000654913"/>
    </source>
</evidence>
<name>A0A7R7XWY6_9EURO</name>
<dbReference type="PANTHER" id="PTHR14396:SF10">
    <property type="entry name" value="CLASPIN"/>
    <property type="match status" value="1"/>
</dbReference>
<feature type="compositionally biased region" description="Polar residues" evidence="4">
    <location>
        <begin position="329"/>
        <end position="351"/>
    </location>
</feature>
<feature type="compositionally biased region" description="Basic and acidic residues" evidence="4">
    <location>
        <begin position="119"/>
        <end position="141"/>
    </location>
</feature>
<dbReference type="KEGG" id="apuu:APUU_70775S"/>
<reference evidence="6" key="2">
    <citation type="submission" date="2021-02" db="EMBL/GenBank/DDBJ databases">
        <title>Aspergillus puulaauensis MK2 genome sequence.</title>
        <authorList>
            <person name="Futagami T."/>
            <person name="Mori K."/>
            <person name="Kadooka C."/>
            <person name="Tanaka T."/>
        </authorList>
    </citation>
    <scope>NUCLEOTIDE SEQUENCE</scope>
    <source>
        <strain evidence="6">MK2</strain>
    </source>
</reference>
<evidence type="ECO:0000256" key="4">
    <source>
        <dbReference type="SAM" id="MobiDB-lite"/>
    </source>
</evidence>
<feature type="compositionally biased region" description="Basic and acidic residues" evidence="4">
    <location>
        <begin position="563"/>
        <end position="573"/>
    </location>
</feature>
<dbReference type="GO" id="GO:0010997">
    <property type="term" value="F:anaphase-promoting complex binding"/>
    <property type="evidence" value="ECO:0007669"/>
    <property type="project" value="TreeGrafter"/>
</dbReference>
<feature type="compositionally biased region" description="Basic and acidic residues" evidence="4">
    <location>
        <begin position="1278"/>
        <end position="1287"/>
    </location>
</feature>
<feature type="compositionally biased region" description="Low complexity" evidence="4">
    <location>
        <begin position="55"/>
        <end position="69"/>
    </location>
</feature>
<feature type="compositionally biased region" description="Low complexity" evidence="4">
    <location>
        <begin position="1"/>
        <end position="17"/>
    </location>
</feature>
<feature type="compositionally biased region" description="Acidic residues" evidence="4">
    <location>
        <begin position="199"/>
        <end position="213"/>
    </location>
</feature>
<feature type="compositionally biased region" description="Polar residues" evidence="4">
    <location>
        <begin position="755"/>
        <end position="764"/>
    </location>
</feature>
<dbReference type="InterPro" id="IPR024146">
    <property type="entry name" value="Claspin"/>
</dbReference>